<dbReference type="InterPro" id="IPR015007">
    <property type="entry name" value="NUP2/50/61"/>
</dbReference>
<dbReference type="GO" id="GO:0051028">
    <property type="term" value="P:mRNA transport"/>
    <property type="evidence" value="ECO:0007669"/>
    <property type="project" value="UniProtKB-KW"/>
</dbReference>
<protein>
    <recommendedName>
        <fullName evidence="11">RanBD1 domain-containing protein</fullName>
    </recommendedName>
</protein>
<dbReference type="SUPFAM" id="SSF50729">
    <property type="entry name" value="PH domain-like"/>
    <property type="match status" value="1"/>
</dbReference>
<reference evidence="12 13" key="2">
    <citation type="journal article" date="2018" name="Plant J.">
        <title>The Physcomitrella patens chromosome-scale assembly reveals moss genome structure and evolution.</title>
        <authorList>
            <person name="Lang D."/>
            <person name="Ullrich K.K."/>
            <person name="Murat F."/>
            <person name="Fuchs J."/>
            <person name="Jenkins J."/>
            <person name="Haas F.B."/>
            <person name="Piednoel M."/>
            <person name="Gundlach H."/>
            <person name="Van Bel M."/>
            <person name="Meyberg R."/>
            <person name="Vives C."/>
            <person name="Morata J."/>
            <person name="Symeonidi A."/>
            <person name="Hiss M."/>
            <person name="Muchero W."/>
            <person name="Kamisugi Y."/>
            <person name="Saleh O."/>
            <person name="Blanc G."/>
            <person name="Decker E.L."/>
            <person name="van Gessel N."/>
            <person name="Grimwood J."/>
            <person name="Hayes R.D."/>
            <person name="Graham S.W."/>
            <person name="Gunter L.E."/>
            <person name="McDaniel S.F."/>
            <person name="Hoernstein S.N.W."/>
            <person name="Larsson A."/>
            <person name="Li F.W."/>
            <person name="Perroud P.F."/>
            <person name="Phillips J."/>
            <person name="Ranjan P."/>
            <person name="Rokshar D.S."/>
            <person name="Rothfels C.J."/>
            <person name="Schneider L."/>
            <person name="Shu S."/>
            <person name="Stevenson D.W."/>
            <person name="Thummler F."/>
            <person name="Tillich M."/>
            <person name="Villarreal Aguilar J.C."/>
            <person name="Widiez T."/>
            <person name="Wong G.K."/>
            <person name="Wymore A."/>
            <person name="Zhang Y."/>
            <person name="Zimmer A.D."/>
            <person name="Quatrano R.S."/>
            <person name="Mayer K.F.X."/>
            <person name="Goodstein D."/>
            <person name="Casacuberta J.M."/>
            <person name="Vandepoele K."/>
            <person name="Reski R."/>
            <person name="Cuming A.C."/>
            <person name="Tuskan G.A."/>
            <person name="Maumus F."/>
            <person name="Salse J."/>
            <person name="Schmutz J."/>
            <person name="Rensing S.A."/>
        </authorList>
    </citation>
    <scope>NUCLEOTIDE SEQUENCE [LARGE SCALE GENOMIC DNA]</scope>
    <source>
        <strain evidence="12 13">cv. Gransden 2004</strain>
    </source>
</reference>
<dbReference type="EnsemblPlants" id="Pp3c3_6080V3.2">
    <property type="protein sequence ID" value="Pp3c3_6080V3.2"/>
    <property type="gene ID" value="Pp3c3_6080"/>
</dbReference>
<dbReference type="InterPro" id="IPR045255">
    <property type="entry name" value="RanBP1-like"/>
</dbReference>
<dbReference type="InterPro" id="IPR045207">
    <property type="entry name" value="RanBD_NUP50_plant"/>
</dbReference>
<evidence type="ECO:0000256" key="6">
    <source>
        <dbReference type="ARBA" id="ARBA00022990"/>
    </source>
</evidence>
<dbReference type="EMBL" id="ABEU02000003">
    <property type="status" value="NOT_ANNOTATED_CDS"/>
    <property type="molecule type" value="Genomic_DNA"/>
</dbReference>
<evidence type="ECO:0000313" key="13">
    <source>
        <dbReference type="Proteomes" id="UP000006727"/>
    </source>
</evidence>
<feature type="compositionally biased region" description="Low complexity" evidence="10">
    <location>
        <begin position="123"/>
        <end position="142"/>
    </location>
</feature>
<reference evidence="12" key="3">
    <citation type="submission" date="2020-12" db="UniProtKB">
        <authorList>
            <consortium name="EnsemblPlants"/>
        </authorList>
    </citation>
    <scope>IDENTIFICATION</scope>
</reference>
<evidence type="ECO:0000256" key="8">
    <source>
        <dbReference type="ARBA" id="ARBA00023132"/>
    </source>
</evidence>
<name>A0A7I4DFD1_PHYPA</name>
<evidence type="ECO:0000256" key="5">
    <source>
        <dbReference type="ARBA" id="ARBA00022927"/>
    </source>
</evidence>
<dbReference type="RefSeq" id="XP_073388514.1">
    <property type="nucleotide sequence ID" value="XM_073532413.1"/>
</dbReference>
<dbReference type="GeneID" id="112279319"/>
<dbReference type="GO" id="GO:0005643">
    <property type="term" value="C:nuclear pore"/>
    <property type="evidence" value="ECO:0007669"/>
    <property type="project" value="UniProtKB-SubCell"/>
</dbReference>
<dbReference type="Pfam" id="PF08911">
    <property type="entry name" value="NUP50"/>
    <property type="match status" value="1"/>
</dbReference>
<gene>
    <name evidence="12" type="primary">LOC112279319</name>
</gene>
<dbReference type="Pfam" id="PF00638">
    <property type="entry name" value="Ran_BP1"/>
    <property type="match status" value="1"/>
</dbReference>
<feature type="domain" description="RanBD1" evidence="11">
    <location>
        <begin position="345"/>
        <end position="475"/>
    </location>
</feature>
<organism evidence="12 13">
    <name type="scientific">Physcomitrium patens</name>
    <name type="common">Spreading-leaved earth moss</name>
    <name type="synonym">Physcomitrella patens</name>
    <dbReference type="NCBI Taxonomy" id="3218"/>
    <lineage>
        <taxon>Eukaryota</taxon>
        <taxon>Viridiplantae</taxon>
        <taxon>Streptophyta</taxon>
        <taxon>Embryophyta</taxon>
        <taxon>Bryophyta</taxon>
        <taxon>Bryophytina</taxon>
        <taxon>Bryopsida</taxon>
        <taxon>Funariidae</taxon>
        <taxon>Funariales</taxon>
        <taxon>Funariaceae</taxon>
        <taxon>Physcomitrium</taxon>
    </lineage>
</organism>
<dbReference type="PANTHER" id="PTHR23138:SF142">
    <property type="entry name" value="RAN-BINDING PROTEIN 3B-RELATED"/>
    <property type="match status" value="1"/>
</dbReference>
<evidence type="ECO:0000256" key="2">
    <source>
        <dbReference type="ARBA" id="ARBA00022448"/>
    </source>
</evidence>
<dbReference type="Gramene" id="Pp3c3_6080V3.2">
    <property type="protein sequence ID" value="Pp3c3_6080V3.2"/>
    <property type="gene ID" value="Pp3c3_6080"/>
</dbReference>
<dbReference type="FunCoup" id="A0A7I4DFD1">
    <property type="interactions" value="3607"/>
</dbReference>
<keyword evidence="9" id="KW-0539">Nucleus</keyword>
<evidence type="ECO:0000256" key="4">
    <source>
        <dbReference type="ARBA" id="ARBA00022816"/>
    </source>
</evidence>
<evidence type="ECO:0000256" key="7">
    <source>
        <dbReference type="ARBA" id="ARBA00023010"/>
    </source>
</evidence>
<keyword evidence="2" id="KW-0813">Transport</keyword>
<feature type="compositionally biased region" description="Low complexity" evidence="10">
    <location>
        <begin position="202"/>
        <end position="216"/>
    </location>
</feature>
<feature type="region of interest" description="Disordered" evidence="10">
    <location>
        <begin position="37"/>
        <end position="76"/>
    </location>
</feature>
<evidence type="ECO:0000256" key="9">
    <source>
        <dbReference type="ARBA" id="ARBA00023242"/>
    </source>
</evidence>
<keyword evidence="5" id="KW-0653">Protein transport</keyword>
<keyword evidence="4" id="KW-0509">mRNA transport</keyword>
<comment type="subcellular location">
    <subcellularLocation>
        <location evidence="1">Nucleus</location>
        <location evidence="1">Nuclear pore complex</location>
    </subcellularLocation>
</comment>
<dbReference type="Gene3D" id="2.30.29.30">
    <property type="entry name" value="Pleckstrin-homology domain (PH domain)/Phosphotyrosine-binding domain (PTB)"/>
    <property type="match status" value="1"/>
</dbReference>
<dbReference type="Proteomes" id="UP000006727">
    <property type="component" value="Chromosome 3"/>
</dbReference>
<feature type="region of interest" description="Disordered" evidence="10">
    <location>
        <begin position="465"/>
        <end position="512"/>
    </location>
</feature>
<dbReference type="SMART" id="SM00160">
    <property type="entry name" value="RanBD"/>
    <property type="match status" value="1"/>
</dbReference>
<dbReference type="AlphaFoldDB" id="A0A7I4DFD1"/>
<dbReference type="PANTHER" id="PTHR23138">
    <property type="entry name" value="RAN BINDING PROTEIN"/>
    <property type="match status" value="1"/>
</dbReference>
<sequence>MSCRFLYAYRFMRDSCFRIAETGEAGAREGVVRMASVEDSPGNGASKKRVASRQITKDDDPETEEEVAVEEGGSFKKAPEAVLASRRIVKVRRSGNIGAPAGGANPFASIRLIPPPQAAAQVSAEGSAEATGSGADGEVGASGAEGGRAEESKQDGAEEGSAEGGSAAAAEAALKGAEGESGSGVEGTKVSTEGGASNGVSAAAEAETGAEGATDGKAGESESGRDTSAPAVSSSETFQQLSSAKNAFSASFGTGFSSQSTSVGSSGAGLGGFTGASGGFGSLGGFAGSTGGFGLFGSFTGAAGGLSSFGSLAGGSGGVGSLGSLGGGGGAASAGRAGAGGGGAVTLQEVALETGEEKEKAVFGADASLFEFHEGGWKERGKGEIKVSVPEDVQRRPRLVMRSKGNLRLLLNANIFPDMKITKMDNRGVTFVCANSTGDGSAKAMLTTYALKFRDPQIAREFMSTVESHKGAARSAEPRTPESSPKAVDRPAAEAREEGSKDVEAGTVGEKA</sequence>
<feature type="region of interest" description="Disordered" evidence="10">
    <location>
        <begin position="118"/>
        <end position="237"/>
    </location>
</feature>
<keyword evidence="7" id="KW-0811">Translocation</keyword>
<keyword evidence="13" id="KW-1185">Reference proteome</keyword>
<keyword evidence="8" id="KW-0906">Nuclear pore complex</keyword>
<evidence type="ECO:0000313" key="12">
    <source>
        <dbReference type="EnsemblPlants" id="Pp3c3_6080V3.2"/>
    </source>
</evidence>
<dbReference type="InterPro" id="IPR011993">
    <property type="entry name" value="PH-like_dom_sf"/>
</dbReference>
<feature type="compositionally biased region" description="Basic and acidic residues" evidence="10">
    <location>
        <begin position="487"/>
        <end position="512"/>
    </location>
</feature>
<feature type="compositionally biased region" description="Basic and acidic residues" evidence="10">
    <location>
        <begin position="147"/>
        <end position="156"/>
    </location>
</feature>
<evidence type="ECO:0000256" key="3">
    <source>
        <dbReference type="ARBA" id="ARBA00022737"/>
    </source>
</evidence>
<dbReference type="CDD" id="cd13169">
    <property type="entry name" value="RanBD_NUP50_plant"/>
    <property type="match status" value="1"/>
</dbReference>
<reference evidence="12 13" key="1">
    <citation type="journal article" date="2008" name="Science">
        <title>The Physcomitrella genome reveals evolutionary insights into the conquest of land by plants.</title>
        <authorList>
            <person name="Rensing S."/>
            <person name="Lang D."/>
            <person name="Zimmer A."/>
            <person name="Terry A."/>
            <person name="Salamov A."/>
            <person name="Shapiro H."/>
            <person name="Nishiyama T."/>
            <person name="Perroud P.-F."/>
            <person name="Lindquist E."/>
            <person name="Kamisugi Y."/>
            <person name="Tanahashi T."/>
            <person name="Sakakibara K."/>
            <person name="Fujita T."/>
            <person name="Oishi K."/>
            <person name="Shin-I T."/>
            <person name="Kuroki Y."/>
            <person name="Toyoda A."/>
            <person name="Suzuki Y."/>
            <person name="Hashimoto A."/>
            <person name="Yamaguchi K."/>
            <person name="Sugano A."/>
            <person name="Kohara Y."/>
            <person name="Fujiyama A."/>
            <person name="Anterola A."/>
            <person name="Aoki S."/>
            <person name="Ashton N."/>
            <person name="Barbazuk W.B."/>
            <person name="Barker E."/>
            <person name="Bennetzen J."/>
            <person name="Bezanilla M."/>
            <person name="Blankenship R."/>
            <person name="Cho S.H."/>
            <person name="Dutcher S."/>
            <person name="Estelle M."/>
            <person name="Fawcett J.A."/>
            <person name="Gundlach H."/>
            <person name="Hanada K."/>
            <person name="Heyl A."/>
            <person name="Hicks K.A."/>
            <person name="Hugh J."/>
            <person name="Lohr M."/>
            <person name="Mayer K."/>
            <person name="Melkozernov A."/>
            <person name="Murata T."/>
            <person name="Nelson D."/>
            <person name="Pils B."/>
            <person name="Prigge M."/>
            <person name="Reiss B."/>
            <person name="Renner T."/>
            <person name="Rombauts S."/>
            <person name="Rushton P."/>
            <person name="Sanderfoot A."/>
            <person name="Schween G."/>
            <person name="Shiu S.-H."/>
            <person name="Stueber K."/>
            <person name="Theodoulou F.L."/>
            <person name="Tu H."/>
            <person name="Van de Peer Y."/>
            <person name="Verrier P.J."/>
            <person name="Waters E."/>
            <person name="Wood A."/>
            <person name="Yang L."/>
            <person name="Cove D."/>
            <person name="Cuming A."/>
            <person name="Hasebe M."/>
            <person name="Lucas S."/>
            <person name="Mishler D.B."/>
            <person name="Reski R."/>
            <person name="Grigoriev I."/>
            <person name="Quatrano R.S."/>
            <person name="Boore J.L."/>
        </authorList>
    </citation>
    <scope>NUCLEOTIDE SEQUENCE [LARGE SCALE GENOMIC DNA]</scope>
    <source>
        <strain evidence="12 13">cv. Gransden 2004</strain>
    </source>
</reference>
<dbReference type="InterPro" id="IPR000156">
    <property type="entry name" value="Ran_bind_dom"/>
</dbReference>
<keyword evidence="6" id="KW-0007">Acetylation</keyword>
<evidence type="ECO:0000256" key="1">
    <source>
        <dbReference type="ARBA" id="ARBA00004567"/>
    </source>
</evidence>
<proteinExistence type="predicted"/>
<dbReference type="PROSITE" id="PS50196">
    <property type="entry name" value="RANBD1"/>
    <property type="match status" value="1"/>
</dbReference>
<keyword evidence="3" id="KW-0677">Repeat</keyword>
<evidence type="ECO:0000256" key="10">
    <source>
        <dbReference type="SAM" id="MobiDB-lite"/>
    </source>
</evidence>
<dbReference type="InParanoid" id="A0A7I4DFD1"/>
<feature type="compositionally biased region" description="Low complexity" evidence="10">
    <location>
        <begin position="164"/>
        <end position="176"/>
    </location>
</feature>
<feature type="compositionally biased region" description="Acidic residues" evidence="10">
    <location>
        <begin position="59"/>
        <end position="69"/>
    </location>
</feature>
<dbReference type="GO" id="GO:0015031">
    <property type="term" value="P:protein transport"/>
    <property type="evidence" value="ECO:0007669"/>
    <property type="project" value="UniProtKB-KW"/>
</dbReference>
<evidence type="ECO:0000259" key="11">
    <source>
        <dbReference type="PROSITE" id="PS50196"/>
    </source>
</evidence>
<accession>A0A7I4DFD1</accession>